<dbReference type="PIR" id="F96948">
    <property type="entry name" value="F96948"/>
</dbReference>
<dbReference type="GO" id="GO:0008483">
    <property type="term" value="F:transaminase activity"/>
    <property type="evidence" value="ECO:0007669"/>
    <property type="project" value="UniProtKB-KW"/>
</dbReference>
<keyword evidence="3" id="KW-0032">Aminotransferase</keyword>
<dbReference type="eggNOG" id="COG0794">
    <property type="taxonomic scope" value="Bacteria"/>
</dbReference>
<evidence type="ECO:0000313" key="3">
    <source>
        <dbReference type="EMBL" id="AAK78377.1"/>
    </source>
</evidence>
<keyword evidence="4" id="KW-1185">Reference proteome</keyword>
<dbReference type="GO" id="GO:1901135">
    <property type="term" value="P:carbohydrate derivative metabolic process"/>
    <property type="evidence" value="ECO:0007669"/>
    <property type="project" value="InterPro"/>
</dbReference>
<dbReference type="NCBIfam" id="TIGR03127">
    <property type="entry name" value="RuMP_HxlB"/>
    <property type="match status" value="1"/>
</dbReference>
<accession>Q97M03</accession>
<proteinExistence type="inferred from homology"/>
<dbReference type="STRING" id="272562.CA_C0397"/>
<reference evidence="3 4" key="1">
    <citation type="journal article" date="2001" name="J. Bacteriol.">
        <title>Genome sequence and comparative analysis of the solvent-producing bacterium Clostridium acetobutylicum.</title>
        <authorList>
            <person name="Nolling J."/>
            <person name="Breton G."/>
            <person name="Omelchenko M.V."/>
            <person name="Makarova K.S."/>
            <person name="Zeng Q."/>
            <person name="Gibson R."/>
            <person name="Lee H.M."/>
            <person name="Dubois J."/>
            <person name="Qiu D."/>
            <person name="Hitti J."/>
            <person name="Wolf Y.I."/>
            <person name="Tatusov R.L."/>
            <person name="Sabathe F."/>
            <person name="Doucette-Stamm L."/>
            <person name="Soucaille P."/>
            <person name="Daly M.J."/>
            <person name="Bennett G.N."/>
            <person name="Koonin E.V."/>
            <person name="Smith D.R."/>
        </authorList>
    </citation>
    <scope>NUCLEOTIDE SEQUENCE [LARGE SCALE GENOMIC DNA]</scope>
    <source>
        <strain evidence="4">ATCC 824 / DSM 792 / JCM 1419 / LMG 5710 / VKM B-1787</strain>
    </source>
</reference>
<dbReference type="AlphaFoldDB" id="Q97M03"/>
<dbReference type="PROSITE" id="PS51464">
    <property type="entry name" value="SIS"/>
    <property type="match status" value="1"/>
</dbReference>
<dbReference type="InterPro" id="IPR001347">
    <property type="entry name" value="SIS_dom"/>
</dbReference>
<gene>
    <name evidence="3" type="ordered locus">CA_C0397</name>
</gene>
<evidence type="ECO:0000256" key="1">
    <source>
        <dbReference type="ARBA" id="ARBA00009235"/>
    </source>
</evidence>
<feature type="domain" description="SIS" evidence="2">
    <location>
        <begin position="26"/>
        <end position="161"/>
    </location>
</feature>
<sequence length="182" mass="19724">MEVLKDILGEITQVINNVNESEMDGVVDFITKNKRVFVCGEGRSGLIGKCFAMRLMHIGYTVYVVGETITPSIKADDVLFAISGSGETSMVLNLVRKSKDMGAHIIGITSREGSSLASASFKKIIVPGAVKGDKGTDKKSIQLLSSLFDQSVHIVMDALCLKLSYKDRIDNDAAIKNHSNLE</sequence>
<dbReference type="EMBL" id="AE001437">
    <property type="protein sequence ID" value="AAK78377.1"/>
    <property type="molecule type" value="Genomic_DNA"/>
</dbReference>
<evidence type="ECO:0000313" key="4">
    <source>
        <dbReference type="Proteomes" id="UP000000814"/>
    </source>
</evidence>
<dbReference type="KEGG" id="cac:CA_C0397"/>
<dbReference type="Gene3D" id="3.40.50.10490">
    <property type="entry name" value="Glucose-6-phosphate isomerase like protein, domain 1"/>
    <property type="match status" value="1"/>
</dbReference>
<dbReference type="Pfam" id="PF01380">
    <property type="entry name" value="SIS"/>
    <property type="match status" value="1"/>
</dbReference>
<dbReference type="RefSeq" id="WP_010963719.1">
    <property type="nucleotide sequence ID" value="NC_003030.1"/>
</dbReference>
<comment type="similarity">
    <text evidence="1">Belongs to the SIS family. PHI subfamily.</text>
</comment>
<dbReference type="GO" id="GO:0016853">
    <property type="term" value="F:isomerase activity"/>
    <property type="evidence" value="ECO:0007669"/>
    <property type="project" value="InterPro"/>
</dbReference>
<dbReference type="GO" id="GO:0097367">
    <property type="term" value="F:carbohydrate derivative binding"/>
    <property type="evidence" value="ECO:0007669"/>
    <property type="project" value="InterPro"/>
</dbReference>
<dbReference type="InterPro" id="IPR017552">
    <property type="entry name" value="PHI/rmpB"/>
</dbReference>
<keyword evidence="3" id="KW-0808">Transferase</keyword>
<protein>
    <submittedName>
        <fullName evidence="3">Predicted sugar phosphate aminotransferase involved in capsule formation</fullName>
    </submittedName>
</protein>
<evidence type="ECO:0000259" key="2">
    <source>
        <dbReference type="PROSITE" id="PS51464"/>
    </source>
</evidence>
<dbReference type="PATRIC" id="fig|272562.8.peg.592"/>
<dbReference type="Proteomes" id="UP000000814">
    <property type="component" value="Chromosome"/>
</dbReference>
<dbReference type="HOGENOM" id="CLU_094236_1_1_9"/>
<name>Q97M03_CLOAB</name>
<dbReference type="PANTHER" id="PTHR43443:SF1">
    <property type="entry name" value="3-HEXULOSE-6-PHOSPHATE ISOMERASE"/>
    <property type="match status" value="1"/>
</dbReference>
<dbReference type="OrthoDB" id="9797832at2"/>
<dbReference type="InterPro" id="IPR046348">
    <property type="entry name" value="SIS_dom_sf"/>
</dbReference>
<dbReference type="CDD" id="cd05005">
    <property type="entry name" value="SIS_PHI"/>
    <property type="match status" value="1"/>
</dbReference>
<dbReference type="PANTHER" id="PTHR43443">
    <property type="entry name" value="3-HEXULOSE-6-PHOSPHATE ISOMERASE"/>
    <property type="match status" value="1"/>
</dbReference>
<organism evidence="3 4">
    <name type="scientific">Clostridium acetobutylicum (strain ATCC 824 / DSM 792 / JCM 1419 / IAM 19013 / LMG 5710 / NBRC 13948 / NRRL B-527 / VKM B-1787 / 2291 / W)</name>
    <dbReference type="NCBI Taxonomy" id="272562"/>
    <lineage>
        <taxon>Bacteria</taxon>
        <taxon>Bacillati</taxon>
        <taxon>Bacillota</taxon>
        <taxon>Clostridia</taxon>
        <taxon>Eubacteriales</taxon>
        <taxon>Clostridiaceae</taxon>
        <taxon>Clostridium</taxon>
    </lineage>
</organism>
<dbReference type="SUPFAM" id="SSF53697">
    <property type="entry name" value="SIS domain"/>
    <property type="match status" value="1"/>
</dbReference>
<dbReference type="GeneID" id="44996907"/>